<keyword evidence="14" id="KW-1185">Reference proteome</keyword>
<name>A0ABM0GPJ9_SACKO</name>
<gene>
    <name evidence="15" type="primary">LOC100373414</name>
</gene>
<sequence length="167" mass="19869">MAAMLQRLSRNCRTLRPVFRYLSEEIHIIKVVRYTHTFGLRYCSTAIPESQADDEQNMDDLTWGERLRVDDSLPQWMKTRKGQRKLYAKFGKASGINPAVAWPTRNELAEMIEDEREWRPTLAQMQSNINAQRRAQKIEQIKREKHIEACLAKMPKLEKQFYEDRRK</sequence>
<evidence type="ECO:0000256" key="4">
    <source>
        <dbReference type="ARBA" id="ARBA00022980"/>
    </source>
</evidence>
<evidence type="ECO:0000256" key="6">
    <source>
        <dbReference type="ARBA" id="ARBA00023128"/>
    </source>
</evidence>
<keyword evidence="4" id="KW-0689">Ribosomal protein</keyword>
<dbReference type="PANTHER" id="PTHR31761:SF1">
    <property type="entry name" value="LARGE RIBOSOMAL SUBUNIT PROTEIN ML64"/>
    <property type="match status" value="1"/>
</dbReference>
<keyword evidence="9" id="KW-0131">Cell cycle</keyword>
<comment type="similarity">
    <text evidence="3">Belongs to the mitochondrion-specific ribosomal protein mL64 family.</text>
</comment>
<evidence type="ECO:0000256" key="13">
    <source>
        <dbReference type="ARBA" id="ARBA00060144"/>
    </source>
</evidence>
<organism evidence="14 15">
    <name type="scientific">Saccoglossus kowalevskii</name>
    <name type="common">Acorn worm</name>
    <dbReference type="NCBI Taxonomy" id="10224"/>
    <lineage>
        <taxon>Eukaryota</taxon>
        <taxon>Metazoa</taxon>
        <taxon>Hemichordata</taxon>
        <taxon>Enteropneusta</taxon>
        <taxon>Harrimaniidae</taxon>
        <taxon>Saccoglossus</taxon>
    </lineage>
</organism>
<dbReference type="GeneID" id="100373414"/>
<dbReference type="PANTHER" id="PTHR31761">
    <property type="entry name" value="GROWTH ARREST AND DNA DAMAGE-INDUCIBLE PROTEINS-INTERACTING PROTEIN 1 GADD45GIP1"/>
    <property type="match status" value="1"/>
</dbReference>
<evidence type="ECO:0000256" key="7">
    <source>
        <dbReference type="ARBA" id="ARBA00023242"/>
    </source>
</evidence>
<comment type="function">
    <text evidence="13">Acts as a negative regulator of G1 to S cell cycle phase progression by inhibiting cyclin-dependent kinases. Inhibitory effects are additive with GADD45 proteins but also occur in the absence of GADD45 proteins. Acts as a repressor of the orphan nuclear receptor NR4A1 by inhibiting AB domain-mediated transcriptional activity. May be involved in the hormone-mediated regulation of NR4A1 transcriptional activity. May play a role in mitochondrial protein synthesis.</text>
</comment>
<dbReference type="InterPro" id="IPR043035">
    <property type="entry name" value="Ribosomal_mL64_sf"/>
</dbReference>
<evidence type="ECO:0000256" key="1">
    <source>
        <dbReference type="ARBA" id="ARBA00004123"/>
    </source>
</evidence>
<dbReference type="Pfam" id="PF10147">
    <property type="entry name" value="CR6_interact"/>
    <property type="match status" value="1"/>
</dbReference>
<evidence type="ECO:0000256" key="3">
    <source>
        <dbReference type="ARBA" id="ARBA00005421"/>
    </source>
</evidence>
<evidence type="ECO:0000256" key="9">
    <source>
        <dbReference type="ARBA" id="ARBA00023306"/>
    </source>
</evidence>
<keyword evidence="7" id="KW-0539">Nucleus</keyword>
<evidence type="ECO:0000313" key="14">
    <source>
        <dbReference type="Proteomes" id="UP000694865"/>
    </source>
</evidence>
<protein>
    <recommendedName>
        <fullName evidence="11">Large ribosomal subunit protein mL64</fullName>
    </recommendedName>
    <alternativeName>
        <fullName evidence="10">39S ribosomal protein L59, mitochondrial</fullName>
    </alternativeName>
    <alternativeName>
        <fullName evidence="12">Growth arrest and DNA damage-inducible proteins-interacting protein 1</fullName>
    </alternativeName>
</protein>
<keyword evidence="5" id="KW-0175">Coiled coil</keyword>
<evidence type="ECO:0000256" key="12">
    <source>
        <dbReference type="ARBA" id="ARBA00035485"/>
    </source>
</evidence>
<keyword evidence="8" id="KW-0687">Ribonucleoprotein</keyword>
<keyword evidence="6" id="KW-0496">Mitochondrion</keyword>
<proteinExistence type="inferred from homology"/>
<reference evidence="15" key="1">
    <citation type="submission" date="2025-08" db="UniProtKB">
        <authorList>
            <consortium name="RefSeq"/>
        </authorList>
    </citation>
    <scope>IDENTIFICATION</scope>
    <source>
        <tissue evidence="15">Testes</tissue>
    </source>
</reference>
<dbReference type="InterPro" id="IPR018472">
    <property type="entry name" value="Ribosomal_mL64"/>
</dbReference>
<evidence type="ECO:0000313" key="15">
    <source>
        <dbReference type="RefSeq" id="XP_002734486.2"/>
    </source>
</evidence>
<accession>A0ABM0GPJ9</accession>
<dbReference type="RefSeq" id="XP_002734486.2">
    <property type="nucleotide sequence ID" value="XM_002734440.2"/>
</dbReference>
<evidence type="ECO:0000256" key="2">
    <source>
        <dbReference type="ARBA" id="ARBA00004173"/>
    </source>
</evidence>
<evidence type="ECO:0000256" key="8">
    <source>
        <dbReference type="ARBA" id="ARBA00023274"/>
    </source>
</evidence>
<dbReference type="Gene3D" id="6.10.280.120">
    <property type="entry name" value="Growth arrest and DNA-damage-inducible proteins-interacting protein 1"/>
    <property type="match status" value="1"/>
</dbReference>
<evidence type="ECO:0000256" key="11">
    <source>
        <dbReference type="ARBA" id="ARBA00035184"/>
    </source>
</evidence>
<evidence type="ECO:0000256" key="10">
    <source>
        <dbReference type="ARBA" id="ARBA00030700"/>
    </source>
</evidence>
<dbReference type="Proteomes" id="UP000694865">
    <property type="component" value="Unplaced"/>
</dbReference>
<comment type="subcellular location">
    <subcellularLocation>
        <location evidence="2">Mitochondrion</location>
    </subcellularLocation>
    <subcellularLocation>
        <location evidence="1">Nucleus</location>
    </subcellularLocation>
</comment>
<evidence type="ECO:0000256" key="5">
    <source>
        <dbReference type="ARBA" id="ARBA00023054"/>
    </source>
</evidence>